<dbReference type="Proteomes" id="UP000015106">
    <property type="component" value="Chromosome 2"/>
</dbReference>
<feature type="region of interest" description="Disordered" evidence="1">
    <location>
        <begin position="1"/>
        <end position="73"/>
    </location>
</feature>
<name>A0A8R7TQ97_TRIUA</name>
<evidence type="ECO:0000313" key="2">
    <source>
        <dbReference type="EnsemblPlants" id="TuG1812G0200006150.01.T01.cds250634"/>
    </source>
</evidence>
<feature type="compositionally biased region" description="Basic residues" evidence="1">
    <location>
        <begin position="1"/>
        <end position="11"/>
    </location>
</feature>
<dbReference type="EnsemblPlants" id="TuG1812G0200006150.01.T01">
    <property type="protein sequence ID" value="TuG1812G0200006150.01.T01.cds250634"/>
    <property type="gene ID" value="TuG1812G0200006150.01"/>
</dbReference>
<dbReference type="AlphaFoldDB" id="A0A8R7TQ97"/>
<reference evidence="3" key="1">
    <citation type="journal article" date="2013" name="Nature">
        <title>Draft genome of the wheat A-genome progenitor Triticum urartu.</title>
        <authorList>
            <person name="Ling H.Q."/>
            <person name="Zhao S."/>
            <person name="Liu D."/>
            <person name="Wang J."/>
            <person name="Sun H."/>
            <person name="Zhang C."/>
            <person name="Fan H."/>
            <person name="Li D."/>
            <person name="Dong L."/>
            <person name="Tao Y."/>
            <person name="Gao C."/>
            <person name="Wu H."/>
            <person name="Li Y."/>
            <person name="Cui Y."/>
            <person name="Guo X."/>
            <person name="Zheng S."/>
            <person name="Wang B."/>
            <person name="Yu K."/>
            <person name="Liang Q."/>
            <person name="Yang W."/>
            <person name="Lou X."/>
            <person name="Chen J."/>
            <person name="Feng M."/>
            <person name="Jian J."/>
            <person name="Zhang X."/>
            <person name="Luo G."/>
            <person name="Jiang Y."/>
            <person name="Liu J."/>
            <person name="Wang Z."/>
            <person name="Sha Y."/>
            <person name="Zhang B."/>
            <person name="Wu H."/>
            <person name="Tang D."/>
            <person name="Shen Q."/>
            <person name="Xue P."/>
            <person name="Zou S."/>
            <person name="Wang X."/>
            <person name="Liu X."/>
            <person name="Wang F."/>
            <person name="Yang Y."/>
            <person name="An X."/>
            <person name="Dong Z."/>
            <person name="Zhang K."/>
            <person name="Zhang X."/>
            <person name="Luo M.C."/>
            <person name="Dvorak J."/>
            <person name="Tong Y."/>
            <person name="Wang J."/>
            <person name="Yang H."/>
            <person name="Li Z."/>
            <person name="Wang D."/>
            <person name="Zhang A."/>
            <person name="Wang J."/>
        </authorList>
    </citation>
    <scope>NUCLEOTIDE SEQUENCE</scope>
    <source>
        <strain evidence="3">cv. G1812</strain>
    </source>
</reference>
<proteinExistence type="predicted"/>
<reference evidence="2" key="2">
    <citation type="submission" date="2018-03" db="EMBL/GenBank/DDBJ databases">
        <title>The Triticum urartu genome reveals the dynamic nature of wheat genome evolution.</title>
        <authorList>
            <person name="Ling H."/>
            <person name="Ma B."/>
            <person name="Shi X."/>
            <person name="Liu H."/>
            <person name="Dong L."/>
            <person name="Sun H."/>
            <person name="Cao Y."/>
            <person name="Gao Q."/>
            <person name="Zheng S."/>
            <person name="Li Y."/>
            <person name="Yu Y."/>
            <person name="Du H."/>
            <person name="Qi M."/>
            <person name="Li Y."/>
            <person name="Yu H."/>
            <person name="Cui Y."/>
            <person name="Wang N."/>
            <person name="Chen C."/>
            <person name="Wu H."/>
            <person name="Zhao Y."/>
            <person name="Zhang J."/>
            <person name="Li Y."/>
            <person name="Zhou W."/>
            <person name="Zhang B."/>
            <person name="Hu W."/>
            <person name="Eijk M."/>
            <person name="Tang J."/>
            <person name="Witsenboer H."/>
            <person name="Zhao S."/>
            <person name="Li Z."/>
            <person name="Zhang A."/>
            <person name="Wang D."/>
            <person name="Liang C."/>
        </authorList>
    </citation>
    <scope>NUCLEOTIDE SEQUENCE [LARGE SCALE GENOMIC DNA]</scope>
    <source>
        <strain evidence="2">cv. G1812</strain>
    </source>
</reference>
<reference evidence="2" key="3">
    <citation type="submission" date="2022-06" db="UniProtKB">
        <authorList>
            <consortium name="EnsemblPlants"/>
        </authorList>
    </citation>
    <scope>IDENTIFICATION</scope>
</reference>
<dbReference type="Gramene" id="TuG1812G0200006150.01.T01">
    <property type="protein sequence ID" value="TuG1812G0200006150.01.T01.cds250634"/>
    <property type="gene ID" value="TuG1812G0200006150.01"/>
</dbReference>
<protein>
    <submittedName>
        <fullName evidence="2">Uncharacterized protein</fullName>
    </submittedName>
</protein>
<accession>A0A8R7TQ97</accession>
<evidence type="ECO:0000256" key="1">
    <source>
        <dbReference type="SAM" id="MobiDB-lite"/>
    </source>
</evidence>
<keyword evidence="3" id="KW-1185">Reference proteome</keyword>
<evidence type="ECO:0000313" key="3">
    <source>
        <dbReference type="Proteomes" id="UP000015106"/>
    </source>
</evidence>
<sequence>MPQMRNHRPHALRSGDRSPFKDPTNTPTHETANQTHSSSSLDVPRTPLSNITNSVVNQDGEKPKSGKNWYARMSDEKRAEYNQKRRMARAHKVASVDGLKVRKSGRKEAKGVGDKLEGLFMHTLLMVRGTS</sequence>
<organism evidence="2 3">
    <name type="scientific">Triticum urartu</name>
    <name type="common">Red wild einkorn</name>
    <name type="synonym">Crithodium urartu</name>
    <dbReference type="NCBI Taxonomy" id="4572"/>
    <lineage>
        <taxon>Eukaryota</taxon>
        <taxon>Viridiplantae</taxon>
        <taxon>Streptophyta</taxon>
        <taxon>Embryophyta</taxon>
        <taxon>Tracheophyta</taxon>
        <taxon>Spermatophyta</taxon>
        <taxon>Magnoliopsida</taxon>
        <taxon>Liliopsida</taxon>
        <taxon>Poales</taxon>
        <taxon>Poaceae</taxon>
        <taxon>BOP clade</taxon>
        <taxon>Pooideae</taxon>
        <taxon>Triticodae</taxon>
        <taxon>Triticeae</taxon>
        <taxon>Triticinae</taxon>
        <taxon>Triticum</taxon>
    </lineage>
</organism>
<feature type="region of interest" description="Disordered" evidence="1">
    <location>
        <begin position="85"/>
        <end position="110"/>
    </location>
</feature>
<feature type="compositionally biased region" description="Polar residues" evidence="1">
    <location>
        <begin position="23"/>
        <end position="57"/>
    </location>
</feature>